<evidence type="ECO:0000256" key="8">
    <source>
        <dbReference type="ARBA" id="ARBA00037071"/>
    </source>
</evidence>
<comment type="function">
    <text evidence="8">Also involved in hydrogenase metallocenter assembly, probably by participating in the nickel insertion step. This function in hydrogenase biosynthesis requires chaperone activity and the presence of the metal-binding domain, but not PPIase activity.</text>
</comment>
<dbReference type="InterPro" id="IPR046357">
    <property type="entry name" value="PPIase_dom_sf"/>
</dbReference>
<dbReference type="EC" id="5.2.1.8" evidence="10"/>
<gene>
    <name evidence="12" type="ORF">BWK73_29620</name>
</gene>
<keyword evidence="4" id="KW-0963">Cytoplasm</keyword>
<keyword evidence="7 9" id="KW-0413">Isomerase</keyword>
<reference evidence="12 13" key="1">
    <citation type="submission" date="2017-01" db="EMBL/GenBank/DDBJ databases">
        <title>Novel large sulfur bacteria in the metagenomes of groundwater-fed chemosynthetic microbial mats in the Lake Huron basin.</title>
        <authorList>
            <person name="Sharrar A.M."/>
            <person name="Flood B.E."/>
            <person name="Bailey J.V."/>
            <person name="Jones D.S."/>
            <person name="Biddanda B."/>
            <person name="Ruberg S.A."/>
            <person name="Marcus D.N."/>
            <person name="Dick G.J."/>
        </authorList>
    </citation>
    <scope>NUCLEOTIDE SEQUENCE [LARGE SCALE GENOMIC DNA]</scope>
    <source>
        <strain evidence="12">A8</strain>
    </source>
</reference>
<evidence type="ECO:0000256" key="5">
    <source>
        <dbReference type="ARBA" id="ARBA00023110"/>
    </source>
</evidence>
<dbReference type="PANTHER" id="PTHR47861">
    <property type="entry name" value="FKBP-TYPE PEPTIDYL-PROLYL CIS-TRANS ISOMERASE SLYD"/>
    <property type="match status" value="1"/>
</dbReference>
<evidence type="ECO:0000256" key="3">
    <source>
        <dbReference type="ARBA" id="ARBA00006577"/>
    </source>
</evidence>
<dbReference type="PROSITE" id="PS50059">
    <property type="entry name" value="FKBP_PPIASE"/>
    <property type="match status" value="1"/>
</dbReference>
<dbReference type="GO" id="GO:0042026">
    <property type="term" value="P:protein refolding"/>
    <property type="evidence" value="ECO:0007669"/>
    <property type="project" value="UniProtKB-ARBA"/>
</dbReference>
<sequence length="164" mass="17509">MQIAVNTVVTMTYTLTNPQGVVLDQADTDHPFVYLHGANNIIPGLENALVGKQATDSAVVNVTAEDAYGERDERLTQQIPREMFGDVPTEQLVVGAQFQAQTNGGIEVITITAVDDTTITIDANHPLAGVALTFDVTILDVRAATDEEMAHGHVHSHGGCGHNH</sequence>
<comment type="subcellular location">
    <subcellularLocation>
        <location evidence="2">Cytoplasm</location>
    </subcellularLocation>
</comment>
<protein>
    <recommendedName>
        <fullName evidence="10">Peptidyl-prolyl cis-trans isomerase</fullName>
        <ecNumber evidence="10">5.2.1.8</ecNumber>
    </recommendedName>
</protein>
<dbReference type="GO" id="GO:0003755">
    <property type="term" value="F:peptidyl-prolyl cis-trans isomerase activity"/>
    <property type="evidence" value="ECO:0007669"/>
    <property type="project" value="UniProtKB-UniRule"/>
</dbReference>
<evidence type="ECO:0000256" key="4">
    <source>
        <dbReference type="ARBA" id="ARBA00022490"/>
    </source>
</evidence>
<dbReference type="InterPro" id="IPR001179">
    <property type="entry name" value="PPIase_FKBP_dom"/>
</dbReference>
<dbReference type="GO" id="GO:0005737">
    <property type="term" value="C:cytoplasm"/>
    <property type="evidence" value="ECO:0007669"/>
    <property type="project" value="UniProtKB-SubCell"/>
</dbReference>
<keyword evidence="6" id="KW-0143">Chaperone</keyword>
<dbReference type="Proteomes" id="UP000192491">
    <property type="component" value="Unassembled WGS sequence"/>
</dbReference>
<evidence type="ECO:0000256" key="6">
    <source>
        <dbReference type="ARBA" id="ARBA00023186"/>
    </source>
</evidence>
<dbReference type="SUPFAM" id="SSF54534">
    <property type="entry name" value="FKBP-like"/>
    <property type="match status" value="1"/>
</dbReference>
<evidence type="ECO:0000256" key="9">
    <source>
        <dbReference type="PROSITE-ProRule" id="PRU00277"/>
    </source>
</evidence>
<dbReference type="Gene3D" id="3.10.50.40">
    <property type="match status" value="1"/>
</dbReference>
<feature type="domain" description="PPIase FKBP-type" evidence="11">
    <location>
        <begin position="6"/>
        <end position="80"/>
    </location>
</feature>
<keyword evidence="5 9" id="KW-0697">Rotamase</keyword>
<dbReference type="Pfam" id="PF00254">
    <property type="entry name" value="FKBP_C"/>
    <property type="match status" value="1"/>
</dbReference>
<evidence type="ECO:0000256" key="10">
    <source>
        <dbReference type="RuleBase" id="RU003915"/>
    </source>
</evidence>
<proteinExistence type="inferred from homology"/>
<evidence type="ECO:0000256" key="7">
    <source>
        <dbReference type="ARBA" id="ARBA00023235"/>
    </source>
</evidence>
<dbReference type="AlphaFoldDB" id="A0A1Y1QJF1"/>
<evidence type="ECO:0000313" key="12">
    <source>
        <dbReference type="EMBL" id="OQX06895.1"/>
    </source>
</evidence>
<name>A0A1Y1QJF1_9GAMM</name>
<comment type="similarity">
    <text evidence="3 10">Belongs to the FKBP-type PPIase family.</text>
</comment>
<evidence type="ECO:0000256" key="2">
    <source>
        <dbReference type="ARBA" id="ARBA00004496"/>
    </source>
</evidence>
<dbReference type="PANTHER" id="PTHR47861:SF3">
    <property type="entry name" value="FKBP-TYPE PEPTIDYL-PROLYL CIS-TRANS ISOMERASE SLYD"/>
    <property type="match status" value="1"/>
</dbReference>
<comment type="catalytic activity">
    <reaction evidence="1 9 10">
        <text>[protein]-peptidylproline (omega=180) = [protein]-peptidylproline (omega=0)</text>
        <dbReference type="Rhea" id="RHEA:16237"/>
        <dbReference type="Rhea" id="RHEA-COMP:10747"/>
        <dbReference type="Rhea" id="RHEA-COMP:10748"/>
        <dbReference type="ChEBI" id="CHEBI:83833"/>
        <dbReference type="ChEBI" id="CHEBI:83834"/>
        <dbReference type="EC" id="5.2.1.8"/>
    </reaction>
</comment>
<evidence type="ECO:0000313" key="13">
    <source>
        <dbReference type="Proteomes" id="UP000192491"/>
    </source>
</evidence>
<dbReference type="EMBL" id="MTEJ01000227">
    <property type="protein sequence ID" value="OQX06895.1"/>
    <property type="molecule type" value="Genomic_DNA"/>
</dbReference>
<comment type="caution">
    <text evidence="12">The sequence shown here is derived from an EMBL/GenBank/DDBJ whole genome shotgun (WGS) entry which is preliminary data.</text>
</comment>
<organism evidence="12 13">
    <name type="scientific">Thiothrix lacustris</name>
    <dbReference type="NCBI Taxonomy" id="525917"/>
    <lineage>
        <taxon>Bacteria</taxon>
        <taxon>Pseudomonadati</taxon>
        <taxon>Pseudomonadota</taxon>
        <taxon>Gammaproteobacteria</taxon>
        <taxon>Thiotrichales</taxon>
        <taxon>Thiotrichaceae</taxon>
        <taxon>Thiothrix</taxon>
    </lineage>
</organism>
<evidence type="ECO:0000256" key="1">
    <source>
        <dbReference type="ARBA" id="ARBA00000971"/>
    </source>
</evidence>
<evidence type="ECO:0000259" key="11">
    <source>
        <dbReference type="PROSITE" id="PS50059"/>
    </source>
</evidence>
<accession>A0A1Y1QJF1</accession>